<dbReference type="InterPro" id="IPR035992">
    <property type="entry name" value="Ricin_B-like_lectins"/>
</dbReference>
<dbReference type="AlphaFoldDB" id="A0A7K3RBF5"/>
<proteinExistence type="predicted"/>
<dbReference type="SUPFAM" id="SSF50370">
    <property type="entry name" value="Ricin B-like lectins"/>
    <property type="match status" value="1"/>
</dbReference>
<reference evidence="2 3" key="1">
    <citation type="submission" date="2020-01" db="EMBL/GenBank/DDBJ databases">
        <title>Insect and environment-associated Actinomycetes.</title>
        <authorList>
            <person name="Currrie C."/>
            <person name="Chevrette M."/>
            <person name="Carlson C."/>
            <person name="Stubbendieck R."/>
            <person name="Wendt-Pienkowski E."/>
        </authorList>
    </citation>
    <scope>NUCLEOTIDE SEQUENCE [LARGE SCALE GENOMIC DNA]</scope>
    <source>
        <strain evidence="2 3">SID7903</strain>
    </source>
</reference>
<feature type="region of interest" description="Disordered" evidence="1">
    <location>
        <begin position="144"/>
        <end position="183"/>
    </location>
</feature>
<evidence type="ECO:0000256" key="1">
    <source>
        <dbReference type="SAM" id="MobiDB-lite"/>
    </source>
</evidence>
<gene>
    <name evidence="2" type="ORF">G3I58_15995</name>
</gene>
<feature type="compositionally biased region" description="Low complexity" evidence="1">
    <location>
        <begin position="154"/>
        <end position="177"/>
    </location>
</feature>
<dbReference type="EMBL" id="JAAGMS010000177">
    <property type="protein sequence ID" value="NEB99464.1"/>
    <property type="molecule type" value="Genomic_DNA"/>
</dbReference>
<organism evidence="2 3">
    <name type="scientific">Streptomyces anulatus</name>
    <name type="common">Streptomyces chrysomallus</name>
    <dbReference type="NCBI Taxonomy" id="1892"/>
    <lineage>
        <taxon>Bacteria</taxon>
        <taxon>Bacillati</taxon>
        <taxon>Actinomycetota</taxon>
        <taxon>Actinomycetes</taxon>
        <taxon>Kitasatosporales</taxon>
        <taxon>Streptomycetaceae</taxon>
        <taxon>Streptomyces</taxon>
    </lineage>
</organism>
<comment type="caution">
    <text evidence="2">The sequence shown here is derived from an EMBL/GenBank/DDBJ whole genome shotgun (WGS) entry which is preliminary data.</text>
</comment>
<feature type="compositionally biased region" description="Basic and acidic residues" evidence="1">
    <location>
        <begin position="99"/>
        <end position="110"/>
    </location>
</feature>
<name>A0A7K3RBF5_STRAQ</name>
<evidence type="ECO:0008006" key="4">
    <source>
        <dbReference type="Google" id="ProtNLM"/>
    </source>
</evidence>
<dbReference type="CDD" id="cd00161">
    <property type="entry name" value="beta-trefoil_Ricin-like"/>
    <property type="match status" value="1"/>
</dbReference>
<dbReference type="Gene3D" id="2.80.10.50">
    <property type="match status" value="1"/>
</dbReference>
<dbReference type="RefSeq" id="WP_164219929.1">
    <property type="nucleotide sequence ID" value="NZ_JAAGMS010000177.1"/>
</dbReference>
<feature type="region of interest" description="Disordered" evidence="1">
    <location>
        <begin position="95"/>
        <end position="119"/>
    </location>
</feature>
<dbReference type="Proteomes" id="UP000470951">
    <property type="component" value="Unassembled WGS sequence"/>
</dbReference>
<sequence>MGTQGNWAPSEAEDLSEFMELLRRLKQESRLSYRQLEERATAVGDILPRSSAAAMLSRNVVPRPDQLAAFVTACGEGERVAEWLEVRDRIAVRQPLAEKPTREPAGKAAREVPPSEPPRRSLTALALATGVLVLATAGAWLLTTGGEPEGSQGPVAASTPSPSSTSPTPSTPSAGAPMQMPPSGWIRIRPATAPDLCVTDGRVRDRRYVPLVAVQRPCSEVAPQGTRLEPMGGNTYRIQWHHPDYGKGCLKALSEGAGAELLEPYDDCAQGSRFRLEPSGSYTDGRFVLRVDGQGCVGIKGSGTSEGTEAVMERCVGRGGQVFVIEPAS</sequence>
<protein>
    <recommendedName>
        <fullName evidence="4">XRE family transcriptional regulator</fullName>
    </recommendedName>
</protein>
<evidence type="ECO:0000313" key="3">
    <source>
        <dbReference type="Proteomes" id="UP000470951"/>
    </source>
</evidence>
<evidence type="ECO:0000313" key="2">
    <source>
        <dbReference type="EMBL" id="NEB99464.1"/>
    </source>
</evidence>
<accession>A0A7K3RBF5</accession>